<evidence type="ECO:0000313" key="3">
    <source>
        <dbReference type="Proteomes" id="UP000433575"/>
    </source>
</evidence>
<dbReference type="RefSeq" id="WP_020223485.1">
    <property type="nucleotide sequence ID" value="NZ_AP031450.1"/>
</dbReference>
<proteinExistence type="predicted"/>
<dbReference type="OrthoDB" id="1655567at2"/>
<evidence type="ECO:0000313" key="4">
    <source>
        <dbReference type="Proteomes" id="UP000480929"/>
    </source>
</evidence>
<evidence type="ECO:0000313" key="2">
    <source>
        <dbReference type="EMBL" id="MSC34341.1"/>
    </source>
</evidence>
<protein>
    <submittedName>
        <fullName evidence="1">Uncharacterized protein</fullName>
    </submittedName>
</protein>
<reference evidence="3 4" key="1">
    <citation type="journal article" date="2019" name="Nat. Med.">
        <title>A library of human gut bacterial isolates paired with longitudinal multiomics data enables mechanistic microbiome research.</title>
        <authorList>
            <person name="Poyet M."/>
            <person name="Groussin M."/>
            <person name="Gibbons S.M."/>
            <person name="Avila-Pacheco J."/>
            <person name="Jiang X."/>
            <person name="Kearney S.M."/>
            <person name="Perrotta A.R."/>
            <person name="Berdy B."/>
            <person name="Zhao S."/>
            <person name="Lieberman T.D."/>
            <person name="Swanson P.K."/>
            <person name="Smith M."/>
            <person name="Roesemann S."/>
            <person name="Alexander J.E."/>
            <person name="Rich S.A."/>
            <person name="Livny J."/>
            <person name="Vlamakis H."/>
            <person name="Clish C."/>
            <person name="Bullock K."/>
            <person name="Deik A."/>
            <person name="Scott J."/>
            <person name="Pierce K.A."/>
            <person name="Xavier R.J."/>
            <person name="Alm E.J."/>
        </authorList>
    </citation>
    <scope>NUCLEOTIDE SEQUENCE [LARGE SCALE GENOMIC DNA]</scope>
    <source>
        <strain evidence="1 3">BIOML-A4</strain>
        <strain evidence="2 4">BIOML-A5</strain>
    </source>
</reference>
<keyword evidence="4" id="KW-1185">Reference proteome</keyword>
<dbReference type="Pfam" id="PF06338">
    <property type="entry name" value="ComK"/>
    <property type="match status" value="1"/>
</dbReference>
<sequence>MKDLLLLYYDSKKHCTIAIDSDGTIYTLPDKPIKWLRRWCVEAGSSLEGRLEGYRKKMGIIQKPALYVGGYPPWIFIPTVSMDRDDCVYVRADRIRKIGNDHGLAVVYFDTGVVYRLLVCARSLRQQRSRSLQYLKTLICLR</sequence>
<dbReference type="GeneID" id="42455371"/>
<dbReference type="EMBL" id="WKPJ01000030">
    <property type="protein sequence ID" value="MSA90611.1"/>
    <property type="molecule type" value="Genomic_DNA"/>
</dbReference>
<evidence type="ECO:0000313" key="1">
    <source>
        <dbReference type="EMBL" id="MSA90611.1"/>
    </source>
</evidence>
<dbReference type="AlphaFoldDB" id="A0A6N7S9M7"/>
<dbReference type="Proteomes" id="UP000480929">
    <property type="component" value="Unassembled WGS sequence"/>
</dbReference>
<comment type="caution">
    <text evidence="1">The sequence shown here is derived from an EMBL/GenBank/DDBJ whole genome shotgun (WGS) entry which is preliminary data.</text>
</comment>
<dbReference type="Proteomes" id="UP000433575">
    <property type="component" value="Unassembled WGS sequence"/>
</dbReference>
<accession>A0A6N7S9M7</accession>
<gene>
    <name evidence="2" type="ORF">GKD88_14530</name>
    <name evidence="1" type="ORF">GKE08_14860</name>
</gene>
<name>A0A6N7S9M7_9FIRM</name>
<dbReference type="EMBL" id="WKPI01000032">
    <property type="protein sequence ID" value="MSC34341.1"/>
    <property type="molecule type" value="Genomic_DNA"/>
</dbReference>
<organism evidence="1 3">
    <name type="scientific">Holdemania massiliensis</name>
    <dbReference type="NCBI Taxonomy" id="1468449"/>
    <lineage>
        <taxon>Bacteria</taxon>
        <taxon>Bacillati</taxon>
        <taxon>Bacillota</taxon>
        <taxon>Erysipelotrichia</taxon>
        <taxon>Erysipelotrichales</taxon>
        <taxon>Erysipelotrichaceae</taxon>
        <taxon>Holdemania</taxon>
    </lineage>
</organism>
<dbReference type="InterPro" id="IPR010461">
    <property type="entry name" value="ComK"/>
</dbReference>
<dbReference type="GO" id="GO:0030420">
    <property type="term" value="P:establishment of competence for transformation"/>
    <property type="evidence" value="ECO:0007669"/>
    <property type="project" value="InterPro"/>
</dbReference>